<dbReference type="NCBIfam" id="TIGR00041">
    <property type="entry name" value="DTMP_kinase"/>
    <property type="match status" value="1"/>
</dbReference>
<feature type="binding site" evidence="12">
    <location>
        <begin position="7"/>
        <end position="14"/>
    </location>
    <ligand>
        <name>ATP</name>
        <dbReference type="ChEBI" id="CHEBI:30616"/>
    </ligand>
</feature>
<dbReference type="Pfam" id="PF02223">
    <property type="entry name" value="Thymidylate_kin"/>
    <property type="match status" value="1"/>
</dbReference>
<dbReference type="GO" id="GO:0004798">
    <property type="term" value="F:dTMP kinase activity"/>
    <property type="evidence" value="ECO:0007669"/>
    <property type="project" value="UniProtKB-UniRule"/>
</dbReference>
<comment type="catalytic activity">
    <reaction evidence="10 12">
        <text>dTMP + ATP = dTDP + ADP</text>
        <dbReference type="Rhea" id="RHEA:13517"/>
        <dbReference type="ChEBI" id="CHEBI:30616"/>
        <dbReference type="ChEBI" id="CHEBI:58369"/>
        <dbReference type="ChEBI" id="CHEBI:63528"/>
        <dbReference type="ChEBI" id="CHEBI:456216"/>
        <dbReference type="EC" id="2.7.4.9"/>
    </reaction>
</comment>
<evidence type="ECO:0000256" key="1">
    <source>
        <dbReference type="ARBA" id="ARBA00009776"/>
    </source>
</evidence>
<evidence type="ECO:0000256" key="9">
    <source>
        <dbReference type="ARBA" id="ARBA00029962"/>
    </source>
</evidence>
<dbReference type="GO" id="GO:0006235">
    <property type="term" value="P:dTTP biosynthetic process"/>
    <property type="evidence" value="ECO:0007669"/>
    <property type="project" value="UniProtKB-UniRule"/>
</dbReference>
<evidence type="ECO:0000256" key="4">
    <source>
        <dbReference type="ARBA" id="ARBA00022679"/>
    </source>
</evidence>
<dbReference type="EC" id="2.7.4.9" evidence="2 12"/>
<evidence type="ECO:0000256" key="12">
    <source>
        <dbReference type="HAMAP-Rule" id="MF_00165"/>
    </source>
</evidence>
<evidence type="ECO:0000313" key="14">
    <source>
        <dbReference type="EMBL" id="GFO60168.1"/>
    </source>
</evidence>
<keyword evidence="8 12" id="KW-0067">ATP-binding</keyword>
<sequence length="223" mass="24179">MFITFEGVEGCGKTTQLRLLKERLQARGHRVTATREPGGCPIADQMRAILLDAQNSAITPLAELLLYAAARAQHVQEVIVPALERGEVVLCDRFTDATVAYQGHGRELDLATIEQLNRLATGGLEPQLTLLIDCPVETGLSRARARIEAATGAREERFELESILFHERVRQGYLGRAAAAPQRFLVIDGSGDVAATEERVLAALSGKLSVLGEAVSVPQQAER</sequence>
<evidence type="ECO:0000256" key="3">
    <source>
        <dbReference type="ARBA" id="ARBA00017144"/>
    </source>
</evidence>
<dbReference type="GO" id="GO:0005524">
    <property type="term" value="F:ATP binding"/>
    <property type="evidence" value="ECO:0007669"/>
    <property type="project" value="UniProtKB-UniRule"/>
</dbReference>
<keyword evidence="4 12" id="KW-0808">Transferase</keyword>
<dbReference type="FunFam" id="3.40.50.300:FF:000225">
    <property type="entry name" value="Thymidylate kinase"/>
    <property type="match status" value="1"/>
</dbReference>
<evidence type="ECO:0000313" key="15">
    <source>
        <dbReference type="Proteomes" id="UP000556026"/>
    </source>
</evidence>
<evidence type="ECO:0000256" key="8">
    <source>
        <dbReference type="ARBA" id="ARBA00022840"/>
    </source>
</evidence>
<comment type="similarity">
    <text evidence="1 12">Belongs to the thymidylate kinase family.</text>
</comment>
<comment type="function">
    <text evidence="11 12">Phosphorylation of dTMP to form dTDP in both de novo and salvage pathways of dTTP synthesis.</text>
</comment>
<dbReference type="PANTHER" id="PTHR10344">
    <property type="entry name" value="THYMIDYLATE KINASE"/>
    <property type="match status" value="1"/>
</dbReference>
<dbReference type="AlphaFoldDB" id="A0A6V8MJL8"/>
<keyword evidence="15" id="KW-1185">Reference proteome</keyword>
<dbReference type="HAMAP" id="MF_00165">
    <property type="entry name" value="Thymidylate_kinase"/>
    <property type="match status" value="1"/>
</dbReference>
<dbReference type="InterPro" id="IPR039430">
    <property type="entry name" value="Thymidylate_kin-like_dom"/>
</dbReference>
<evidence type="ECO:0000256" key="7">
    <source>
        <dbReference type="ARBA" id="ARBA00022777"/>
    </source>
</evidence>
<proteinExistence type="inferred from homology"/>
<reference evidence="15" key="1">
    <citation type="submission" date="2020-06" db="EMBL/GenBank/DDBJ databases">
        <title>Draft genomic sequence of Geomonas sp. Red330.</title>
        <authorList>
            <person name="Itoh H."/>
            <person name="Zhenxing X."/>
            <person name="Ushijima N."/>
            <person name="Masuda Y."/>
            <person name="Shiratori Y."/>
            <person name="Senoo K."/>
        </authorList>
    </citation>
    <scope>NUCLEOTIDE SEQUENCE [LARGE SCALE GENOMIC DNA]</scope>
    <source>
        <strain evidence="15">Red330</strain>
    </source>
</reference>
<protein>
    <recommendedName>
        <fullName evidence="3 12">Thymidylate kinase</fullName>
        <ecNumber evidence="2 12">2.7.4.9</ecNumber>
    </recommendedName>
    <alternativeName>
        <fullName evidence="9 12">dTMP kinase</fullName>
    </alternativeName>
</protein>
<dbReference type="InterPro" id="IPR018094">
    <property type="entry name" value="Thymidylate_kinase"/>
</dbReference>
<dbReference type="GO" id="GO:0005829">
    <property type="term" value="C:cytosol"/>
    <property type="evidence" value="ECO:0007669"/>
    <property type="project" value="TreeGrafter"/>
</dbReference>
<accession>A0A6V8MJL8</accession>
<keyword evidence="6 12" id="KW-0547">Nucleotide-binding</keyword>
<organism evidence="14 15">
    <name type="scientific">Geomonas silvestris</name>
    <dbReference type="NCBI Taxonomy" id="2740184"/>
    <lineage>
        <taxon>Bacteria</taxon>
        <taxon>Pseudomonadati</taxon>
        <taxon>Thermodesulfobacteriota</taxon>
        <taxon>Desulfuromonadia</taxon>
        <taxon>Geobacterales</taxon>
        <taxon>Geobacteraceae</taxon>
        <taxon>Geomonas</taxon>
    </lineage>
</organism>
<dbReference type="Gene3D" id="3.40.50.300">
    <property type="entry name" value="P-loop containing nucleotide triphosphate hydrolases"/>
    <property type="match status" value="1"/>
</dbReference>
<dbReference type="InterPro" id="IPR027417">
    <property type="entry name" value="P-loop_NTPase"/>
</dbReference>
<comment type="caution">
    <text evidence="14">The sequence shown here is derived from an EMBL/GenBank/DDBJ whole genome shotgun (WGS) entry which is preliminary data.</text>
</comment>
<evidence type="ECO:0000256" key="5">
    <source>
        <dbReference type="ARBA" id="ARBA00022727"/>
    </source>
</evidence>
<dbReference type="EMBL" id="BLXX01000007">
    <property type="protein sequence ID" value="GFO60168.1"/>
    <property type="molecule type" value="Genomic_DNA"/>
</dbReference>
<evidence type="ECO:0000256" key="6">
    <source>
        <dbReference type="ARBA" id="ARBA00022741"/>
    </source>
</evidence>
<keyword evidence="5 12" id="KW-0545">Nucleotide biosynthesis</keyword>
<evidence type="ECO:0000256" key="10">
    <source>
        <dbReference type="ARBA" id="ARBA00048743"/>
    </source>
</evidence>
<keyword evidence="7 12" id="KW-0418">Kinase</keyword>
<gene>
    <name evidence="12 14" type="primary">tmk</name>
    <name evidence="14" type="ORF">GMST_24930</name>
</gene>
<dbReference type="SUPFAM" id="SSF52540">
    <property type="entry name" value="P-loop containing nucleoside triphosphate hydrolases"/>
    <property type="match status" value="1"/>
</dbReference>
<evidence type="ECO:0000259" key="13">
    <source>
        <dbReference type="Pfam" id="PF02223"/>
    </source>
</evidence>
<name>A0A6V8MJL8_9BACT</name>
<dbReference type="GO" id="GO:0006233">
    <property type="term" value="P:dTDP biosynthetic process"/>
    <property type="evidence" value="ECO:0007669"/>
    <property type="project" value="InterPro"/>
</dbReference>
<feature type="domain" description="Thymidylate kinase-like" evidence="13">
    <location>
        <begin position="5"/>
        <end position="198"/>
    </location>
</feature>
<evidence type="ECO:0000256" key="11">
    <source>
        <dbReference type="ARBA" id="ARBA00057735"/>
    </source>
</evidence>
<evidence type="ECO:0000256" key="2">
    <source>
        <dbReference type="ARBA" id="ARBA00012980"/>
    </source>
</evidence>
<dbReference type="Proteomes" id="UP000556026">
    <property type="component" value="Unassembled WGS sequence"/>
</dbReference>
<dbReference type="GO" id="GO:0006227">
    <property type="term" value="P:dUDP biosynthetic process"/>
    <property type="evidence" value="ECO:0007669"/>
    <property type="project" value="TreeGrafter"/>
</dbReference>
<dbReference type="CDD" id="cd01672">
    <property type="entry name" value="TMPK"/>
    <property type="match status" value="1"/>
</dbReference>
<dbReference type="PANTHER" id="PTHR10344:SF4">
    <property type="entry name" value="UMP-CMP KINASE 2, MITOCHONDRIAL"/>
    <property type="match status" value="1"/>
</dbReference>